<reference evidence="1 2" key="1">
    <citation type="submission" date="2020-08" db="EMBL/GenBank/DDBJ databases">
        <title>Novel species isolated from subtropical streams in China.</title>
        <authorList>
            <person name="Lu H."/>
        </authorList>
    </citation>
    <scope>NUCLEOTIDE SEQUENCE [LARGE SCALE GENOMIC DNA]</scope>
    <source>
        <strain evidence="1 2">NL8W</strain>
    </source>
</reference>
<protein>
    <submittedName>
        <fullName evidence="1">Uncharacterized protein</fullName>
    </submittedName>
</protein>
<organism evidence="1 2">
    <name type="scientific">Undibacterium umbellatum</name>
    <dbReference type="NCBI Taxonomy" id="2762300"/>
    <lineage>
        <taxon>Bacteria</taxon>
        <taxon>Pseudomonadati</taxon>
        <taxon>Pseudomonadota</taxon>
        <taxon>Betaproteobacteria</taxon>
        <taxon>Burkholderiales</taxon>
        <taxon>Oxalobacteraceae</taxon>
        <taxon>Undibacterium</taxon>
    </lineage>
</organism>
<dbReference type="EMBL" id="JACOFX010000002">
    <property type="protein sequence ID" value="MBC3907257.1"/>
    <property type="molecule type" value="Genomic_DNA"/>
</dbReference>
<proteinExistence type="predicted"/>
<dbReference type="RefSeq" id="WP_186952566.1">
    <property type="nucleotide sequence ID" value="NZ_JACOFX010000002.1"/>
</dbReference>
<comment type="caution">
    <text evidence="1">The sequence shown here is derived from an EMBL/GenBank/DDBJ whole genome shotgun (WGS) entry which is preliminary data.</text>
</comment>
<accession>A0ABR6Z685</accession>
<gene>
    <name evidence="1" type="ORF">H8L47_06745</name>
</gene>
<sequence>MNDNDFEFSHADPLKIVGGRQDVFHAECIARRRAIAPRLTRFGNMLCTLNHVYVIDDIFRAHLLAQSHDFQDRNTATTTSGMC</sequence>
<evidence type="ECO:0000313" key="2">
    <source>
        <dbReference type="Proteomes" id="UP000646911"/>
    </source>
</evidence>
<name>A0ABR6Z685_9BURK</name>
<evidence type="ECO:0000313" key="1">
    <source>
        <dbReference type="EMBL" id="MBC3907257.1"/>
    </source>
</evidence>
<keyword evidence="2" id="KW-1185">Reference proteome</keyword>
<dbReference type="Proteomes" id="UP000646911">
    <property type="component" value="Unassembled WGS sequence"/>
</dbReference>